<dbReference type="Pfam" id="PF02600">
    <property type="entry name" value="DsbB"/>
    <property type="match status" value="1"/>
</dbReference>
<dbReference type="InterPro" id="IPR023380">
    <property type="entry name" value="DsbB-like_sf"/>
</dbReference>
<dbReference type="Gene3D" id="1.20.1550.10">
    <property type="entry name" value="DsbB-like"/>
    <property type="match status" value="1"/>
</dbReference>
<keyword evidence="4 12" id="KW-0812">Transmembrane</keyword>
<gene>
    <name evidence="13" type="ORF">DS837_10465</name>
</gene>
<keyword evidence="7" id="KW-0560">Oxidoreductase</keyword>
<dbReference type="InterPro" id="IPR003752">
    <property type="entry name" value="DiS_bond_form_DsbB/BdbC"/>
</dbReference>
<comment type="similarity">
    <text evidence="2">Belongs to the DsbB family. BdbC subfamily.</text>
</comment>
<evidence type="ECO:0000313" key="13">
    <source>
        <dbReference type="EMBL" id="KAA0686331.1"/>
    </source>
</evidence>
<evidence type="ECO:0000256" key="10">
    <source>
        <dbReference type="ARBA" id="ARBA00023186"/>
    </source>
</evidence>
<dbReference type="EMBL" id="QOKV01000005">
    <property type="protein sequence ID" value="KAA0686331.1"/>
    <property type="molecule type" value="Genomic_DNA"/>
</dbReference>
<dbReference type="GO" id="GO:0006457">
    <property type="term" value="P:protein folding"/>
    <property type="evidence" value="ECO:0007669"/>
    <property type="project" value="InterPro"/>
</dbReference>
<keyword evidence="9" id="KW-1015">Disulfide bond</keyword>
<evidence type="ECO:0000256" key="6">
    <source>
        <dbReference type="ARBA" id="ARBA00022989"/>
    </source>
</evidence>
<evidence type="ECO:0000256" key="4">
    <source>
        <dbReference type="ARBA" id="ARBA00022692"/>
    </source>
</evidence>
<dbReference type="Proteomes" id="UP000476837">
    <property type="component" value="Unassembled WGS sequence"/>
</dbReference>
<evidence type="ECO:0000256" key="5">
    <source>
        <dbReference type="ARBA" id="ARBA00022982"/>
    </source>
</evidence>
<organism evidence="13 14">
    <name type="scientific">Azospirillum brasilense</name>
    <dbReference type="NCBI Taxonomy" id="192"/>
    <lineage>
        <taxon>Bacteria</taxon>
        <taxon>Pseudomonadati</taxon>
        <taxon>Pseudomonadota</taxon>
        <taxon>Alphaproteobacteria</taxon>
        <taxon>Rhodospirillales</taxon>
        <taxon>Azospirillaceae</taxon>
        <taxon>Azospirillum</taxon>
    </lineage>
</organism>
<evidence type="ECO:0000256" key="3">
    <source>
        <dbReference type="ARBA" id="ARBA00022448"/>
    </source>
</evidence>
<evidence type="ECO:0000313" key="14">
    <source>
        <dbReference type="Proteomes" id="UP000476837"/>
    </source>
</evidence>
<feature type="transmembrane region" description="Helical" evidence="12">
    <location>
        <begin position="102"/>
        <end position="126"/>
    </location>
</feature>
<reference evidence="13 14" key="1">
    <citation type="submission" date="2018-07" db="EMBL/GenBank/DDBJ databases">
        <title>Genome sequence of Roseomonas fauriae ATCC 49958.</title>
        <authorList>
            <person name="Sant'Anna F.H."/>
            <person name="Baldani J.I."/>
            <person name="Zilli J.E."/>
            <person name="Reis V.M."/>
            <person name="Hartmann A."/>
            <person name="Cruz L."/>
            <person name="de Souza E.M."/>
            <person name="de Oliveira Pedrosa F."/>
            <person name="Passaglia L.M.P."/>
        </authorList>
    </citation>
    <scope>NUCLEOTIDE SEQUENCE [LARGE SCALE GENOMIC DNA]</scope>
    <source>
        <strain evidence="13 14">ATCC 49958</strain>
    </source>
</reference>
<evidence type="ECO:0000256" key="1">
    <source>
        <dbReference type="ARBA" id="ARBA00004141"/>
    </source>
</evidence>
<comment type="caution">
    <text evidence="13">The sequence shown here is derived from an EMBL/GenBank/DDBJ whole genome shotgun (WGS) entry which is preliminary data.</text>
</comment>
<evidence type="ECO:0000256" key="12">
    <source>
        <dbReference type="SAM" id="Phobius"/>
    </source>
</evidence>
<dbReference type="PANTHER" id="PTHR43469">
    <property type="entry name" value="DISULFIDE FORMATION PROTEIN-RELATED"/>
    <property type="match status" value="1"/>
</dbReference>
<keyword evidence="10" id="KW-0143">Chaperone</keyword>
<dbReference type="AlphaFoldDB" id="A0A6L3B334"/>
<feature type="transmembrane region" description="Helical" evidence="12">
    <location>
        <begin position="34"/>
        <end position="52"/>
    </location>
</feature>
<keyword evidence="11" id="KW-0676">Redox-active center</keyword>
<feature type="transmembrane region" description="Helical" evidence="12">
    <location>
        <begin position="59"/>
        <end position="82"/>
    </location>
</feature>
<evidence type="ECO:0000256" key="8">
    <source>
        <dbReference type="ARBA" id="ARBA00023136"/>
    </source>
</evidence>
<sequence>MLFAAWVIALGSTLSVLFIGEIMGQTPCVLCWYQRAFMFPLAVILAVACYRTDGAVWRYALPLAAVGAVIAIWHTLVFTGVAPTALEPCGAGPSCSSDNMTILGGIPLPLLSVGAFGAIVVLMHLVRKKLAP</sequence>
<dbReference type="GO" id="GO:0015035">
    <property type="term" value="F:protein-disulfide reductase activity"/>
    <property type="evidence" value="ECO:0007669"/>
    <property type="project" value="InterPro"/>
</dbReference>
<dbReference type="InterPro" id="IPR012187">
    <property type="entry name" value="Disulphide_bond_form_BdbC"/>
</dbReference>
<keyword evidence="6 12" id="KW-1133">Transmembrane helix</keyword>
<evidence type="ECO:0000256" key="7">
    <source>
        <dbReference type="ARBA" id="ARBA00023002"/>
    </source>
</evidence>
<dbReference type="GO" id="GO:0016020">
    <property type="term" value="C:membrane"/>
    <property type="evidence" value="ECO:0007669"/>
    <property type="project" value="UniProtKB-SubCell"/>
</dbReference>
<keyword evidence="5" id="KW-0249">Electron transport</keyword>
<dbReference type="PIRSF" id="PIRSF036659">
    <property type="entry name" value="BdbC"/>
    <property type="match status" value="1"/>
</dbReference>
<name>A0A6L3B334_AZOBR</name>
<evidence type="ECO:0000256" key="2">
    <source>
        <dbReference type="ARBA" id="ARBA00007602"/>
    </source>
</evidence>
<dbReference type="SUPFAM" id="SSF158442">
    <property type="entry name" value="DsbB-like"/>
    <property type="match status" value="1"/>
</dbReference>
<protein>
    <submittedName>
        <fullName evidence="13">Disulfide bond formation protein B</fullName>
    </submittedName>
</protein>
<keyword evidence="8 12" id="KW-0472">Membrane</keyword>
<evidence type="ECO:0000256" key="11">
    <source>
        <dbReference type="ARBA" id="ARBA00023284"/>
    </source>
</evidence>
<accession>A0A6L3B334</accession>
<evidence type="ECO:0000256" key="9">
    <source>
        <dbReference type="ARBA" id="ARBA00023157"/>
    </source>
</evidence>
<proteinExistence type="inferred from homology"/>
<keyword evidence="3" id="KW-0813">Transport</keyword>
<dbReference type="PANTHER" id="PTHR43469:SF1">
    <property type="entry name" value="SPBETA PROPHAGE-DERIVED DISULFIDE BOND FORMATION PROTEIN B"/>
    <property type="match status" value="1"/>
</dbReference>
<comment type="subcellular location">
    <subcellularLocation>
        <location evidence="1">Membrane</location>
        <topology evidence="1">Multi-pass membrane protein</topology>
    </subcellularLocation>
</comment>